<dbReference type="Gramene" id="TVU25929">
    <property type="protein sequence ID" value="TVU25929"/>
    <property type="gene ID" value="EJB05_28450"/>
</dbReference>
<evidence type="ECO:0000313" key="1">
    <source>
        <dbReference type="EMBL" id="TVU25929.1"/>
    </source>
</evidence>
<feature type="non-terminal residue" evidence="1">
    <location>
        <position position="174"/>
    </location>
</feature>
<reference evidence="1 2" key="1">
    <citation type="journal article" date="2019" name="Sci. Rep.">
        <title>A high-quality genome of Eragrostis curvula grass provides insights into Poaceae evolution and supports new strategies to enhance forage quality.</title>
        <authorList>
            <person name="Carballo J."/>
            <person name="Santos B.A.C.M."/>
            <person name="Zappacosta D."/>
            <person name="Garbus I."/>
            <person name="Selva J.P."/>
            <person name="Gallo C.A."/>
            <person name="Diaz A."/>
            <person name="Albertini E."/>
            <person name="Caccamo M."/>
            <person name="Echenique V."/>
        </authorList>
    </citation>
    <scope>NUCLEOTIDE SEQUENCE [LARGE SCALE GENOMIC DNA]</scope>
    <source>
        <strain evidence="2">cv. Victoria</strain>
        <tissue evidence="1">Leaf</tissue>
    </source>
</reference>
<keyword evidence="2" id="KW-1185">Reference proteome</keyword>
<proteinExistence type="predicted"/>
<organism evidence="1 2">
    <name type="scientific">Eragrostis curvula</name>
    <name type="common">weeping love grass</name>
    <dbReference type="NCBI Taxonomy" id="38414"/>
    <lineage>
        <taxon>Eukaryota</taxon>
        <taxon>Viridiplantae</taxon>
        <taxon>Streptophyta</taxon>
        <taxon>Embryophyta</taxon>
        <taxon>Tracheophyta</taxon>
        <taxon>Spermatophyta</taxon>
        <taxon>Magnoliopsida</taxon>
        <taxon>Liliopsida</taxon>
        <taxon>Poales</taxon>
        <taxon>Poaceae</taxon>
        <taxon>PACMAD clade</taxon>
        <taxon>Chloridoideae</taxon>
        <taxon>Eragrostideae</taxon>
        <taxon>Eragrostidinae</taxon>
        <taxon>Eragrostis</taxon>
    </lineage>
</organism>
<evidence type="ECO:0000313" key="2">
    <source>
        <dbReference type="Proteomes" id="UP000324897"/>
    </source>
</evidence>
<comment type="caution">
    <text evidence="1">The sequence shown here is derived from an EMBL/GenBank/DDBJ whole genome shotgun (WGS) entry which is preliminary data.</text>
</comment>
<dbReference type="AlphaFoldDB" id="A0A5J9UPZ8"/>
<dbReference type="EMBL" id="RWGY01000013">
    <property type="protein sequence ID" value="TVU25929.1"/>
    <property type="molecule type" value="Genomic_DNA"/>
</dbReference>
<feature type="non-terminal residue" evidence="1">
    <location>
        <position position="1"/>
    </location>
</feature>
<accession>A0A5J9UPZ8</accession>
<sequence length="174" mass="19197">PPVVLWDDETYTATTSIDRWSLDAPAQRDAVGDRQQARLDAVVGRHRGVEPEQDVPHGAVELGAPRRVAGHRHGPAPQRVVVGHHTADAQQPQHALVVRRVALLVRVHLVPLPVAVDAHHLAVVGERQGRGEQRVAGEHAHLEGLLGADHLEQHQEELHLVRRRAHETPRHSAH</sequence>
<name>A0A5J9UPZ8_9POAL</name>
<dbReference type="Proteomes" id="UP000324897">
    <property type="component" value="Chromosome 2"/>
</dbReference>
<protein>
    <submittedName>
        <fullName evidence="1">Uncharacterized protein</fullName>
    </submittedName>
</protein>
<gene>
    <name evidence="1" type="ORF">EJB05_28450</name>
</gene>